<evidence type="ECO:0000313" key="1">
    <source>
        <dbReference type="EMBL" id="GIX79233.1"/>
    </source>
</evidence>
<evidence type="ECO:0000313" key="2">
    <source>
        <dbReference type="Proteomes" id="UP001054945"/>
    </source>
</evidence>
<sequence>MFRLVFHVGIDSSLKLFVPDSLPFKLLNSVMVVAGARSNFRTLCSDGPVDFLLWSSECDAKVRHYGRKNIDHVRVRPRNFGPSFSSASKREWCPAVIEIDRVSSIPLMSEW</sequence>
<protein>
    <submittedName>
        <fullName evidence="1">Uncharacterized protein</fullName>
    </submittedName>
</protein>
<name>A0AAV4N5F6_CAEEX</name>
<keyword evidence="2" id="KW-1185">Reference proteome</keyword>
<dbReference type="EMBL" id="BPLR01002913">
    <property type="protein sequence ID" value="GIX79233.1"/>
    <property type="molecule type" value="Genomic_DNA"/>
</dbReference>
<dbReference type="Proteomes" id="UP001054945">
    <property type="component" value="Unassembled WGS sequence"/>
</dbReference>
<proteinExistence type="predicted"/>
<comment type="caution">
    <text evidence="1">The sequence shown here is derived from an EMBL/GenBank/DDBJ whole genome shotgun (WGS) entry which is preliminary data.</text>
</comment>
<organism evidence="1 2">
    <name type="scientific">Caerostris extrusa</name>
    <name type="common">Bark spider</name>
    <name type="synonym">Caerostris bankana</name>
    <dbReference type="NCBI Taxonomy" id="172846"/>
    <lineage>
        <taxon>Eukaryota</taxon>
        <taxon>Metazoa</taxon>
        <taxon>Ecdysozoa</taxon>
        <taxon>Arthropoda</taxon>
        <taxon>Chelicerata</taxon>
        <taxon>Arachnida</taxon>
        <taxon>Araneae</taxon>
        <taxon>Araneomorphae</taxon>
        <taxon>Entelegynae</taxon>
        <taxon>Araneoidea</taxon>
        <taxon>Araneidae</taxon>
        <taxon>Caerostris</taxon>
    </lineage>
</organism>
<reference evidence="1 2" key="1">
    <citation type="submission" date="2021-06" db="EMBL/GenBank/DDBJ databases">
        <title>Caerostris extrusa draft genome.</title>
        <authorList>
            <person name="Kono N."/>
            <person name="Arakawa K."/>
        </authorList>
    </citation>
    <scope>NUCLEOTIDE SEQUENCE [LARGE SCALE GENOMIC DNA]</scope>
</reference>
<dbReference type="AlphaFoldDB" id="A0AAV4N5F6"/>
<gene>
    <name evidence="1" type="ORF">CEXT_787931</name>
</gene>
<accession>A0AAV4N5F6</accession>